<feature type="domain" description="Zinc finger Sec23/Sec24-type" evidence="14">
    <location>
        <begin position="239"/>
        <end position="274"/>
    </location>
</feature>
<dbReference type="SUPFAM" id="SSF82754">
    <property type="entry name" value="C-terminal, gelsolin-like domain of Sec23/24"/>
    <property type="match status" value="1"/>
</dbReference>
<dbReference type="GO" id="GO:0030127">
    <property type="term" value="C:COPII vesicle coat"/>
    <property type="evidence" value="ECO:0007669"/>
    <property type="project" value="InterPro"/>
</dbReference>
<dbReference type="Gene3D" id="1.20.120.730">
    <property type="entry name" value="Sec23/Sec24 helical domain"/>
    <property type="match status" value="1"/>
</dbReference>
<dbReference type="OrthoDB" id="49016at2759"/>
<keyword evidence="10" id="KW-0333">Golgi apparatus</keyword>
<dbReference type="SUPFAM" id="SSF81811">
    <property type="entry name" value="Helical domain of Sec23/24"/>
    <property type="match status" value="1"/>
</dbReference>
<dbReference type="GeneID" id="64856010"/>
<name>A0A8H2VCR9_9SACH</name>
<dbReference type="InterPro" id="IPR036174">
    <property type="entry name" value="Znf_Sec23_Sec24_sf"/>
</dbReference>
<dbReference type="InterPro" id="IPR036465">
    <property type="entry name" value="vWFA_dom_sf"/>
</dbReference>
<evidence type="ECO:0000259" key="13">
    <source>
        <dbReference type="Pfam" id="PF00626"/>
    </source>
</evidence>
<evidence type="ECO:0000256" key="4">
    <source>
        <dbReference type="ARBA" id="ARBA00008334"/>
    </source>
</evidence>
<evidence type="ECO:0000259" key="14">
    <source>
        <dbReference type="Pfam" id="PF04810"/>
    </source>
</evidence>
<dbReference type="Pfam" id="PF00626">
    <property type="entry name" value="Gelsolin"/>
    <property type="match status" value="1"/>
</dbReference>
<dbReference type="Gene3D" id="2.30.30.380">
    <property type="entry name" value="Zn-finger domain of Sec23/24"/>
    <property type="match status" value="1"/>
</dbReference>
<feature type="domain" description="Gelsolin-like" evidence="13">
    <location>
        <begin position="811"/>
        <end position="870"/>
    </location>
</feature>
<feature type="domain" description="Sec23/Sec24 helical" evidence="16">
    <location>
        <begin position="676"/>
        <end position="780"/>
    </location>
</feature>
<dbReference type="EMBL" id="CAEFZW010000002">
    <property type="protein sequence ID" value="CAB4252869.1"/>
    <property type="molecule type" value="Genomic_DNA"/>
</dbReference>
<keyword evidence="11" id="KW-0472">Membrane</keyword>
<protein>
    <submittedName>
        <fullName evidence="18">Similar to Saccharomyces cerevisiae YIL109C SEC24 Component of the Sec23p- Sec24p heterodimer of the COPII vesicle coat</fullName>
    </submittedName>
</protein>
<evidence type="ECO:0000256" key="5">
    <source>
        <dbReference type="ARBA" id="ARBA00022448"/>
    </source>
</evidence>
<dbReference type="SUPFAM" id="SSF81995">
    <property type="entry name" value="beta-sandwich domain of Sec23/24"/>
    <property type="match status" value="1"/>
</dbReference>
<dbReference type="RefSeq" id="XP_041404907.1">
    <property type="nucleotide sequence ID" value="XM_041548973.1"/>
</dbReference>
<dbReference type="SUPFAM" id="SSF53300">
    <property type="entry name" value="vWA-like"/>
    <property type="match status" value="1"/>
</dbReference>
<evidence type="ECO:0000256" key="8">
    <source>
        <dbReference type="ARBA" id="ARBA00022892"/>
    </source>
</evidence>
<evidence type="ECO:0000256" key="10">
    <source>
        <dbReference type="ARBA" id="ARBA00023034"/>
    </source>
</evidence>
<dbReference type="GO" id="GO:0000139">
    <property type="term" value="C:Golgi membrane"/>
    <property type="evidence" value="ECO:0007669"/>
    <property type="project" value="UniProtKB-SubCell"/>
</dbReference>
<dbReference type="InterPro" id="IPR036180">
    <property type="entry name" value="Gelsolin-like_dom_sf"/>
</dbReference>
<dbReference type="InterPro" id="IPR036175">
    <property type="entry name" value="Sec23/24_helical_dom_sf"/>
</dbReference>
<evidence type="ECO:0000256" key="12">
    <source>
        <dbReference type="SAM" id="MobiDB-lite"/>
    </source>
</evidence>
<dbReference type="Pfam" id="PF08033">
    <property type="entry name" value="Sec23_BS"/>
    <property type="match status" value="1"/>
</dbReference>
<keyword evidence="7" id="KW-0256">Endoplasmic reticulum</keyword>
<dbReference type="PANTHER" id="PTHR13803:SF39">
    <property type="entry name" value="SECRETORY 24AB, ISOFORM A"/>
    <property type="match status" value="1"/>
</dbReference>
<evidence type="ECO:0000259" key="16">
    <source>
        <dbReference type="Pfam" id="PF04815"/>
    </source>
</evidence>
<keyword evidence="9" id="KW-0653">Protein transport</keyword>
<evidence type="ECO:0000313" key="19">
    <source>
        <dbReference type="Proteomes" id="UP000644660"/>
    </source>
</evidence>
<evidence type="ECO:0000256" key="6">
    <source>
        <dbReference type="ARBA" id="ARBA00022490"/>
    </source>
</evidence>
<reference evidence="18 19" key="1">
    <citation type="submission" date="2020-05" db="EMBL/GenBank/DDBJ databases">
        <authorList>
            <person name="Casaregola S."/>
            <person name="Devillers H."/>
            <person name="Grondin C."/>
        </authorList>
    </citation>
    <scope>NUCLEOTIDE SEQUENCE [LARGE SCALE GENOMIC DNA]</scope>
    <source>
        <strain evidence="18 19">CLIB 1767</strain>
    </source>
</reference>
<organism evidence="18 19">
    <name type="scientific">Maudiozyma barnettii</name>
    <dbReference type="NCBI Taxonomy" id="61262"/>
    <lineage>
        <taxon>Eukaryota</taxon>
        <taxon>Fungi</taxon>
        <taxon>Dikarya</taxon>
        <taxon>Ascomycota</taxon>
        <taxon>Saccharomycotina</taxon>
        <taxon>Saccharomycetes</taxon>
        <taxon>Saccharomycetales</taxon>
        <taxon>Saccharomycetaceae</taxon>
        <taxon>Maudiozyma</taxon>
    </lineage>
</organism>
<dbReference type="SUPFAM" id="SSF82919">
    <property type="entry name" value="Zn-finger domain of Sec23/24"/>
    <property type="match status" value="1"/>
</dbReference>
<keyword evidence="6" id="KW-0963">Cytoplasm</keyword>
<comment type="caution">
    <text evidence="18">The sequence shown here is derived from an EMBL/GenBank/DDBJ whole genome shotgun (WGS) entry which is preliminary data.</text>
</comment>
<feature type="domain" description="Sec23/Sec24 beta-sandwich" evidence="17">
    <location>
        <begin position="583"/>
        <end position="665"/>
    </location>
</feature>
<dbReference type="GO" id="GO:0006886">
    <property type="term" value="P:intracellular protein transport"/>
    <property type="evidence" value="ECO:0007669"/>
    <property type="project" value="InterPro"/>
</dbReference>
<dbReference type="Proteomes" id="UP000644660">
    <property type="component" value="Unassembled WGS sequence"/>
</dbReference>
<dbReference type="InterPro" id="IPR006896">
    <property type="entry name" value="Sec23/24_trunk_dom"/>
</dbReference>
<dbReference type="GO" id="GO:0008270">
    <property type="term" value="F:zinc ion binding"/>
    <property type="evidence" value="ECO:0007669"/>
    <property type="project" value="InterPro"/>
</dbReference>
<dbReference type="Gene3D" id="3.40.20.10">
    <property type="entry name" value="Severin"/>
    <property type="match status" value="1"/>
</dbReference>
<dbReference type="GO" id="GO:0090110">
    <property type="term" value="P:COPII-coated vesicle cargo loading"/>
    <property type="evidence" value="ECO:0007669"/>
    <property type="project" value="TreeGrafter"/>
</dbReference>
<evidence type="ECO:0000256" key="9">
    <source>
        <dbReference type="ARBA" id="ARBA00022927"/>
    </source>
</evidence>
<proteinExistence type="inferred from homology"/>
<dbReference type="InterPro" id="IPR050550">
    <property type="entry name" value="SEC23_SEC24_subfamily"/>
</dbReference>
<keyword evidence="19" id="KW-1185">Reference proteome</keyword>
<comment type="similarity">
    <text evidence="4">Belongs to the SEC23/SEC24 family. SEC24 subfamily.</text>
</comment>
<keyword evidence="5" id="KW-0813">Transport</keyword>
<dbReference type="AlphaFoldDB" id="A0A8H2VCR9"/>
<dbReference type="Pfam" id="PF04811">
    <property type="entry name" value="Sec23_trunk"/>
    <property type="match status" value="1"/>
</dbReference>
<dbReference type="Pfam" id="PF04810">
    <property type="entry name" value="zf-Sec23_Sec24"/>
    <property type="match status" value="1"/>
</dbReference>
<feature type="domain" description="Sec23/Sec24 trunk" evidence="15">
    <location>
        <begin position="324"/>
        <end position="569"/>
    </location>
</feature>
<evidence type="ECO:0000259" key="17">
    <source>
        <dbReference type="Pfam" id="PF08033"/>
    </source>
</evidence>
<evidence type="ECO:0000259" key="15">
    <source>
        <dbReference type="Pfam" id="PF04811"/>
    </source>
</evidence>
<evidence type="ECO:0000256" key="1">
    <source>
        <dbReference type="ARBA" id="ARBA00004394"/>
    </source>
</evidence>
<dbReference type="Gene3D" id="3.40.50.410">
    <property type="entry name" value="von Willebrand factor, type A domain"/>
    <property type="match status" value="1"/>
</dbReference>
<evidence type="ECO:0000256" key="7">
    <source>
        <dbReference type="ARBA" id="ARBA00022824"/>
    </source>
</evidence>
<accession>A0A8H2VCR9</accession>
<sequence>MSEFPIQRQGFPPKKSVSTANLVNRGPYSKNGPLQPAQLVIGRTKNMSSTTLSSSIPSRPQTRMSLGHQQLHDQINIATLSLTDLHNVPVINPRTFYTSMTPNTSNVSLSTLGEVSPSSKESYENNDAIGSHFFMNNTATLSNINVSSNRVNLLNQPKPDIDRLTAAIPVTELPYGDTTFNYDSSIPLSEYMRCTISAVPIKTSILKQSNIPFALFLKPYTGLYDNQNPVPLCNDELLISCRRCGAHINPYVKFTPQSNQWRCNFCKFANDLPILYNDDDINNETDNVNNNTMYRNRTEIKYSVVEYNLDKCIAIENTKRKLNLLFIIDVSYNSLKNGMLRKSLETIKQTLDRIPDHDNGTTISIVCVNNHLHLFSILSDEMVEKRGLKSSFLMYDVFDIDESFLPVPAEQLRVPICGYQKSISTLLESLESLFSVSQSVLFALGPALETGYLLIRDIKGKIIILGSTLPNIGCGKLKVREDQHKLSNDADIEMRVLKSQSAMDCQDMFYKTFAMKCMETGISIDQFYSSDGSYLDIATLSTLSRITSGQTHYYTNIKLQDNKFDDVRFSIELYSSLTMDLSLDVVLEVKASHGMKVQSSYGNIFERSPGTFYSPVMSRDQSYVFDMILENDFVSDMAFFQVSILSTQSNGDRRLRVMTLPLPTTNSLQEMYNKVDQAAILLYYSRVAVSNAYSHPMSDVRNMLDDSLRNIISSYSCNVINIHKRKEFRDTFQLSRALQLLPLLVLVLGKSLGFRDYCSSDDRRADFLNIMNTANIRNFIQMVYPTIYPIHEMKSNLGISKPINDSIMNCSPEGVYLIDNSMDLILWIGSRVKSDLLADLFAVDNAIDIVEGLTELPEIADSPINYRTRGLIEKIREKSQDTIIKYQSLYIFVGDIDNKNKIIPLSNNKVMFQNIVDCITNCMVEDPISNTESYMDYLETLHSIVIK</sequence>
<keyword evidence="8" id="KW-0931">ER-Golgi transport</keyword>
<evidence type="ECO:0000313" key="18">
    <source>
        <dbReference type="EMBL" id="CAB4252869.1"/>
    </source>
</evidence>
<dbReference type="Gene3D" id="2.60.40.1670">
    <property type="entry name" value="beta-sandwich domain of Sec23/24"/>
    <property type="match status" value="1"/>
</dbReference>
<gene>
    <name evidence="18" type="ORF">KABA2_02S06358</name>
</gene>
<dbReference type="InterPro" id="IPR029006">
    <property type="entry name" value="ADF-H/Gelsolin-like_dom_sf"/>
</dbReference>
<dbReference type="GO" id="GO:0070971">
    <property type="term" value="C:endoplasmic reticulum exit site"/>
    <property type="evidence" value="ECO:0007669"/>
    <property type="project" value="TreeGrafter"/>
</dbReference>
<dbReference type="GO" id="GO:0000149">
    <property type="term" value="F:SNARE binding"/>
    <property type="evidence" value="ECO:0007669"/>
    <property type="project" value="TreeGrafter"/>
</dbReference>
<dbReference type="GO" id="GO:0005789">
    <property type="term" value="C:endoplasmic reticulum membrane"/>
    <property type="evidence" value="ECO:0007669"/>
    <property type="project" value="UniProtKB-SubCell"/>
</dbReference>
<dbReference type="Pfam" id="PF04815">
    <property type="entry name" value="Sec23_helical"/>
    <property type="match status" value="1"/>
</dbReference>
<evidence type="ECO:0000256" key="3">
    <source>
        <dbReference type="ARBA" id="ARBA00004586"/>
    </source>
</evidence>
<feature type="region of interest" description="Disordered" evidence="12">
    <location>
        <begin position="1"/>
        <end position="35"/>
    </location>
</feature>
<evidence type="ECO:0000256" key="11">
    <source>
        <dbReference type="ARBA" id="ARBA00023136"/>
    </source>
</evidence>
<dbReference type="PANTHER" id="PTHR13803">
    <property type="entry name" value="SEC24-RELATED PROTEIN"/>
    <property type="match status" value="1"/>
</dbReference>
<evidence type="ECO:0000256" key="2">
    <source>
        <dbReference type="ARBA" id="ARBA00004496"/>
    </source>
</evidence>
<dbReference type="InterPro" id="IPR007123">
    <property type="entry name" value="Gelsolin-like_dom"/>
</dbReference>
<dbReference type="InterPro" id="IPR006895">
    <property type="entry name" value="Znf_Sec23_Sec24"/>
</dbReference>
<dbReference type="InterPro" id="IPR012990">
    <property type="entry name" value="Beta-sandwich_Sec23_24"/>
</dbReference>
<dbReference type="InterPro" id="IPR006900">
    <property type="entry name" value="Sec23/24_helical_dom"/>
</dbReference>
<comment type="subcellular location">
    <subcellularLocation>
        <location evidence="2">Cytoplasm</location>
    </subcellularLocation>
    <subcellularLocation>
        <location evidence="3">Endoplasmic reticulum membrane</location>
    </subcellularLocation>
    <subcellularLocation>
        <location evidence="1">Golgi apparatus membrane</location>
    </subcellularLocation>
</comment>